<dbReference type="InterPro" id="IPR050900">
    <property type="entry name" value="Transposase_IS3/IS150/IS904"/>
</dbReference>
<dbReference type="InterPro" id="IPR036397">
    <property type="entry name" value="RNaseH_sf"/>
</dbReference>
<dbReference type="GO" id="GO:0015074">
    <property type="term" value="P:DNA integration"/>
    <property type="evidence" value="ECO:0007669"/>
    <property type="project" value="InterPro"/>
</dbReference>
<proteinExistence type="predicted"/>
<dbReference type="PANTHER" id="PTHR46889:SF4">
    <property type="entry name" value="TRANSPOSASE INSO FOR INSERTION SEQUENCE ELEMENT IS911B-RELATED"/>
    <property type="match status" value="1"/>
</dbReference>
<accession>T1BT94</accession>
<gene>
    <name evidence="3" type="ORF">B1B_01895</name>
</gene>
<reference evidence="3" key="2">
    <citation type="journal article" date="2014" name="ISME J.">
        <title>Microbial stratification in low pH oxic and suboxic macroscopic growths along an acid mine drainage.</title>
        <authorList>
            <person name="Mendez-Garcia C."/>
            <person name="Mesa V."/>
            <person name="Sprenger R.R."/>
            <person name="Richter M."/>
            <person name="Diez M.S."/>
            <person name="Solano J."/>
            <person name="Bargiela R."/>
            <person name="Golyshina O.V."/>
            <person name="Manteca A."/>
            <person name="Ramos J.L."/>
            <person name="Gallego J.R."/>
            <person name="Llorente I."/>
            <person name="Martins Dos Santos V.A."/>
            <person name="Jensen O.N."/>
            <person name="Pelaez A.I."/>
            <person name="Sanchez J."/>
            <person name="Ferrer M."/>
        </authorList>
    </citation>
    <scope>NUCLEOTIDE SEQUENCE</scope>
</reference>
<sequence>MDVSRSGYFAWPGRQAEGRVDPDAPVLEELKEGYQPSRRLDGRRRLVQALRARGRCIHPERVRRLMREEGLQGVRKGRFVPRTTDRAHLRAIAPNGLLRRLGLDAAVAAWTSDIPYVATRGGWPYQAVILSRYSPSGARLPPLGSHARRAGAERTAHASHTAGPTEGRLFHSDRGRPYASDDFRAARGSLGRVARMSRQSQGWDHAVSERFFATLKAEEAIEP</sequence>
<comment type="caution">
    <text evidence="3">The sequence shown here is derived from an EMBL/GenBank/DDBJ whole genome shotgun (WGS) entry which is preliminary data.</text>
</comment>
<dbReference type="InterPro" id="IPR012337">
    <property type="entry name" value="RNaseH-like_sf"/>
</dbReference>
<evidence type="ECO:0000259" key="2">
    <source>
        <dbReference type="PROSITE" id="PS50994"/>
    </source>
</evidence>
<organism evidence="3">
    <name type="scientific">mine drainage metagenome</name>
    <dbReference type="NCBI Taxonomy" id="410659"/>
    <lineage>
        <taxon>unclassified sequences</taxon>
        <taxon>metagenomes</taxon>
        <taxon>ecological metagenomes</taxon>
    </lineage>
</organism>
<dbReference type="InterPro" id="IPR001584">
    <property type="entry name" value="Integrase_cat-core"/>
</dbReference>
<dbReference type="SUPFAM" id="SSF53098">
    <property type="entry name" value="Ribonuclease H-like"/>
    <property type="match status" value="1"/>
</dbReference>
<dbReference type="Pfam" id="PF13276">
    <property type="entry name" value="HTH_21"/>
    <property type="match status" value="1"/>
</dbReference>
<name>T1BT94_9ZZZZ</name>
<evidence type="ECO:0000313" key="3">
    <source>
        <dbReference type="EMBL" id="EQD76131.1"/>
    </source>
</evidence>
<evidence type="ECO:0000256" key="1">
    <source>
        <dbReference type="SAM" id="MobiDB-lite"/>
    </source>
</evidence>
<dbReference type="AlphaFoldDB" id="T1BT94"/>
<dbReference type="InterPro" id="IPR025948">
    <property type="entry name" value="HTH-like_dom"/>
</dbReference>
<dbReference type="GO" id="GO:0003676">
    <property type="term" value="F:nucleic acid binding"/>
    <property type="evidence" value="ECO:0007669"/>
    <property type="project" value="InterPro"/>
</dbReference>
<dbReference type="PROSITE" id="PS50994">
    <property type="entry name" value="INTEGRASE"/>
    <property type="match status" value="1"/>
</dbReference>
<feature type="region of interest" description="Disordered" evidence="1">
    <location>
        <begin position="142"/>
        <end position="176"/>
    </location>
</feature>
<dbReference type="EMBL" id="AUZY01001128">
    <property type="protein sequence ID" value="EQD76131.1"/>
    <property type="molecule type" value="Genomic_DNA"/>
</dbReference>
<protein>
    <submittedName>
        <fullName evidence="3">Transposase</fullName>
    </submittedName>
</protein>
<dbReference type="PANTHER" id="PTHR46889">
    <property type="entry name" value="TRANSPOSASE INSF FOR INSERTION SEQUENCE IS3B-RELATED"/>
    <property type="match status" value="1"/>
</dbReference>
<reference evidence="3" key="1">
    <citation type="submission" date="2013-08" db="EMBL/GenBank/DDBJ databases">
        <authorList>
            <person name="Mendez C."/>
            <person name="Richter M."/>
            <person name="Ferrer M."/>
            <person name="Sanchez J."/>
        </authorList>
    </citation>
    <scope>NUCLEOTIDE SEQUENCE</scope>
</reference>
<feature type="domain" description="Integrase catalytic" evidence="2">
    <location>
        <begin position="90"/>
        <end position="223"/>
    </location>
</feature>
<dbReference type="Gene3D" id="3.30.420.10">
    <property type="entry name" value="Ribonuclease H-like superfamily/Ribonuclease H"/>
    <property type="match status" value="1"/>
</dbReference>